<reference evidence="1" key="2">
    <citation type="submission" date="2025-09" db="UniProtKB">
        <authorList>
            <consortium name="EnsemblPlants"/>
        </authorList>
    </citation>
    <scope>IDENTIFICATION</scope>
</reference>
<organism evidence="1 2">
    <name type="scientific">Avena sativa</name>
    <name type="common">Oat</name>
    <dbReference type="NCBI Taxonomy" id="4498"/>
    <lineage>
        <taxon>Eukaryota</taxon>
        <taxon>Viridiplantae</taxon>
        <taxon>Streptophyta</taxon>
        <taxon>Embryophyta</taxon>
        <taxon>Tracheophyta</taxon>
        <taxon>Spermatophyta</taxon>
        <taxon>Magnoliopsida</taxon>
        <taxon>Liliopsida</taxon>
        <taxon>Poales</taxon>
        <taxon>Poaceae</taxon>
        <taxon>BOP clade</taxon>
        <taxon>Pooideae</taxon>
        <taxon>Poodae</taxon>
        <taxon>Poeae</taxon>
        <taxon>Poeae Chloroplast Group 1 (Aveneae type)</taxon>
        <taxon>Aveninae</taxon>
        <taxon>Avena</taxon>
    </lineage>
</organism>
<proteinExistence type="predicted"/>
<accession>A0ACD5V3H3</accession>
<keyword evidence="2" id="KW-1185">Reference proteome</keyword>
<name>A0ACD5V3H3_AVESA</name>
<evidence type="ECO:0000313" key="2">
    <source>
        <dbReference type="Proteomes" id="UP001732700"/>
    </source>
</evidence>
<dbReference type="EnsemblPlants" id="AVESA.00010b.r2.2DG0362950.1">
    <property type="protein sequence ID" value="AVESA.00010b.r2.2DG0362950.1.CDS.1"/>
    <property type="gene ID" value="AVESA.00010b.r2.2DG0362950"/>
</dbReference>
<dbReference type="Proteomes" id="UP001732700">
    <property type="component" value="Chromosome 2D"/>
</dbReference>
<protein>
    <submittedName>
        <fullName evidence="1">Uncharacterized protein</fullName>
    </submittedName>
</protein>
<sequence length="220" mass="24515">MTSKSTSVFKHGQLAKSSPRCLTDMVTVTHDFEVTNYRQLDGMGVGKFVSSSTFSVAGYDWTISFFPEGSEGSSEGNASAFLSHLSPAKDVRTQFTIYMLEKHGEIQITSYDEIERISSPLSYSWGYPDFIKKPKLKSSPNINNGYFTIRCVLTIINEPRSEVKRTLVEAPGPNLHDHLVQMLKDGEGADVMFNVYGQLFDAHRCLLAARSHVFKANEGV</sequence>
<reference evidence="1" key="1">
    <citation type="submission" date="2021-05" db="EMBL/GenBank/DDBJ databases">
        <authorList>
            <person name="Scholz U."/>
            <person name="Mascher M."/>
            <person name="Fiebig A."/>
        </authorList>
    </citation>
    <scope>NUCLEOTIDE SEQUENCE [LARGE SCALE GENOMIC DNA]</scope>
</reference>
<evidence type="ECO:0000313" key="1">
    <source>
        <dbReference type="EnsemblPlants" id="AVESA.00010b.r2.2DG0362950.1.CDS.1"/>
    </source>
</evidence>